<keyword evidence="1" id="KW-0472">Membrane</keyword>
<accession>A0A6B3SIL3</accession>
<gene>
    <name evidence="2" type="ORF">G3574_05425</name>
</gene>
<dbReference type="Pfam" id="PF10067">
    <property type="entry name" value="DUF2306"/>
    <property type="match status" value="1"/>
</dbReference>
<keyword evidence="1" id="KW-0812">Transmembrane</keyword>
<dbReference type="Proteomes" id="UP000482155">
    <property type="component" value="Unassembled WGS sequence"/>
</dbReference>
<keyword evidence="3" id="KW-1185">Reference proteome</keyword>
<reference evidence="2 3" key="1">
    <citation type="submission" date="2020-02" db="EMBL/GenBank/DDBJ databases">
        <authorList>
            <person name="Kim M.K."/>
        </authorList>
    </citation>
    <scope>NUCLEOTIDE SEQUENCE [LARGE SCALE GENOMIC DNA]</scope>
    <source>
        <strain evidence="2 3">17J57-3</strain>
    </source>
</reference>
<proteinExistence type="predicted"/>
<keyword evidence="1" id="KW-1133">Transmembrane helix</keyword>
<comment type="caution">
    <text evidence="2">The sequence shown here is derived from an EMBL/GenBank/DDBJ whole genome shotgun (WGS) entry which is preliminary data.</text>
</comment>
<feature type="transmembrane region" description="Helical" evidence="1">
    <location>
        <begin position="40"/>
        <end position="59"/>
    </location>
</feature>
<name>A0A6B3SIL3_9BURK</name>
<dbReference type="InterPro" id="IPR018750">
    <property type="entry name" value="DUF2306_membrane"/>
</dbReference>
<feature type="transmembrane region" description="Helical" evidence="1">
    <location>
        <begin position="6"/>
        <end position="31"/>
    </location>
</feature>
<organism evidence="2 3">
    <name type="scientific">Noviherbaspirillum galbum</name>
    <dbReference type="NCBI Taxonomy" id="2709383"/>
    <lineage>
        <taxon>Bacteria</taxon>
        <taxon>Pseudomonadati</taxon>
        <taxon>Pseudomonadota</taxon>
        <taxon>Betaproteobacteria</taxon>
        <taxon>Burkholderiales</taxon>
        <taxon>Oxalobacteraceae</taxon>
        <taxon>Noviherbaspirillum</taxon>
    </lineage>
</organism>
<feature type="transmembrane region" description="Helical" evidence="1">
    <location>
        <begin position="99"/>
        <end position="116"/>
    </location>
</feature>
<dbReference type="EMBL" id="JAAIVB010000012">
    <property type="protein sequence ID" value="NEX60510.1"/>
    <property type="molecule type" value="Genomic_DNA"/>
</dbReference>
<evidence type="ECO:0000313" key="3">
    <source>
        <dbReference type="Proteomes" id="UP000482155"/>
    </source>
</evidence>
<feature type="transmembrane region" description="Helical" evidence="1">
    <location>
        <begin position="65"/>
        <end position="87"/>
    </location>
</feature>
<protein>
    <submittedName>
        <fullName evidence="2">DUF2306 domain-containing protein</fullName>
    </submittedName>
</protein>
<dbReference type="AlphaFoldDB" id="A0A6B3SIL3"/>
<evidence type="ECO:0000256" key="1">
    <source>
        <dbReference type="SAM" id="Phobius"/>
    </source>
</evidence>
<evidence type="ECO:0000313" key="2">
    <source>
        <dbReference type="EMBL" id="NEX60510.1"/>
    </source>
</evidence>
<sequence length="132" mass="13718">MQASLAFTPLILIHVAAAGGALVLGGLTLALRKGTAMHKLFGRLWVVLMLVAALVSFGIQRSGHFSAIHVLSVITIVSVSAAIVAAARGRISAHRRGMTAVYASLVVAAIFTLLPGRRLGDLLWNAVVLAQG</sequence>